<dbReference type="RefSeq" id="WP_211657642.1">
    <property type="nucleotide sequence ID" value="NZ_FOLL01000019.1"/>
</dbReference>
<dbReference type="CDD" id="cd08977">
    <property type="entry name" value="SusD"/>
    <property type="match status" value="1"/>
</dbReference>
<evidence type="ECO:0000259" key="6">
    <source>
        <dbReference type="Pfam" id="PF07980"/>
    </source>
</evidence>
<dbReference type="EMBL" id="FOLL01000019">
    <property type="protein sequence ID" value="SFC68158.1"/>
    <property type="molecule type" value="Genomic_DNA"/>
</dbReference>
<comment type="similarity">
    <text evidence="2">Belongs to the SusD family.</text>
</comment>
<evidence type="ECO:0000313" key="8">
    <source>
        <dbReference type="EMBL" id="SFC68158.1"/>
    </source>
</evidence>
<evidence type="ECO:0000256" key="4">
    <source>
        <dbReference type="ARBA" id="ARBA00023136"/>
    </source>
</evidence>
<protein>
    <submittedName>
        <fullName evidence="8">Starch-binding associating with outer membrane</fullName>
    </submittedName>
</protein>
<name>A0A1I1LAY1_9SPHI</name>
<comment type="subcellular location">
    <subcellularLocation>
        <location evidence="1">Cell outer membrane</location>
    </subcellularLocation>
</comment>
<evidence type="ECO:0000256" key="3">
    <source>
        <dbReference type="ARBA" id="ARBA00022729"/>
    </source>
</evidence>
<keyword evidence="9" id="KW-1185">Reference proteome</keyword>
<proteinExistence type="inferred from homology"/>
<gene>
    <name evidence="8" type="ORF">SAMN05421747_1195</name>
</gene>
<organism evidence="8 9">
    <name type="scientific">Parapedobacter composti</name>
    <dbReference type="NCBI Taxonomy" id="623281"/>
    <lineage>
        <taxon>Bacteria</taxon>
        <taxon>Pseudomonadati</taxon>
        <taxon>Bacteroidota</taxon>
        <taxon>Sphingobacteriia</taxon>
        <taxon>Sphingobacteriales</taxon>
        <taxon>Sphingobacteriaceae</taxon>
        <taxon>Parapedobacter</taxon>
    </lineage>
</organism>
<accession>A0A1I1LAY1</accession>
<dbReference type="STRING" id="623281.SAMN05421747_1195"/>
<feature type="domain" description="RagB/SusD" evidence="6">
    <location>
        <begin position="290"/>
        <end position="550"/>
    </location>
</feature>
<dbReference type="InterPro" id="IPR033985">
    <property type="entry name" value="SusD-like_N"/>
</dbReference>
<dbReference type="Proteomes" id="UP000199577">
    <property type="component" value="Unassembled WGS sequence"/>
</dbReference>
<dbReference type="InterPro" id="IPR012944">
    <property type="entry name" value="SusD_RagB_dom"/>
</dbReference>
<dbReference type="Pfam" id="PF14322">
    <property type="entry name" value="SusD-like_3"/>
    <property type="match status" value="1"/>
</dbReference>
<dbReference type="AlphaFoldDB" id="A0A1I1LAY1"/>
<dbReference type="PROSITE" id="PS51257">
    <property type="entry name" value="PROKAR_LIPOPROTEIN"/>
    <property type="match status" value="1"/>
</dbReference>
<dbReference type="InterPro" id="IPR011990">
    <property type="entry name" value="TPR-like_helical_dom_sf"/>
</dbReference>
<keyword evidence="4" id="KW-0472">Membrane</keyword>
<keyword evidence="3" id="KW-0732">Signal</keyword>
<dbReference type="Gene3D" id="1.25.40.390">
    <property type="match status" value="1"/>
</dbReference>
<reference evidence="8 9" key="1">
    <citation type="submission" date="2016-10" db="EMBL/GenBank/DDBJ databases">
        <authorList>
            <person name="de Groot N.N."/>
        </authorList>
    </citation>
    <scope>NUCLEOTIDE SEQUENCE [LARGE SCALE GENOMIC DNA]</scope>
    <source>
        <strain evidence="8 9">DSM 22900</strain>
    </source>
</reference>
<evidence type="ECO:0000259" key="7">
    <source>
        <dbReference type="Pfam" id="PF14322"/>
    </source>
</evidence>
<dbReference type="GO" id="GO:0009279">
    <property type="term" value="C:cell outer membrane"/>
    <property type="evidence" value="ECO:0007669"/>
    <property type="project" value="UniProtKB-SubCell"/>
</dbReference>
<dbReference type="SUPFAM" id="SSF48452">
    <property type="entry name" value="TPR-like"/>
    <property type="match status" value="1"/>
</dbReference>
<dbReference type="Pfam" id="PF07980">
    <property type="entry name" value="SusD_RagB"/>
    <property type="match status" value="1"/>
</dbReference>
<sequence length="552" mass="62529">MNKIVSYTAILMLATSCSDNFLDRVPLDNIVDETYWQTEEHLVLGVNTCYAFIKNKNTVDIGQMGDESINSTASNAYRLIASGNYTYDLATVNNQWKDQYAGIRHCNNFLANYHRAESVSEARREALAGEARVIRALLYFYLTFFFGDVPIVDKPLNIDEVYGPRDPQEKVIDFIFDDLDLAAQHLPAEIQTGANLGRISRGAAYALKARVALYAGRYDVAERAAQDCIDLGVYELYDNGDPKTSYNELFTWEGKLAAGKNRETILARTYLSDITMHNLSREIQVPDQASRFNPTKALVDTYLDTLGYPITHPSSVYEENSYADIFKNRDPRMRQTILPPGSVWGGRNDGNPNNTDLTIYTAPRFIAGNPGGCVTLSGFYFTKYVHVPTVAQVSRDQNDIHLIRYAEVLLTLAEAKLEQGTLTQADVDRTINLLRDRVGMVRMDLAWLQANGLDVREEIRRERHVELAMEGQRWFDIVRWKQGHLLAADVKGMRRSFAVVQADVANLRVDSEGYIIVNDGRRFEDPKNYLLPVPMEQHNRNPELGQNPGWIN</sequence>
<evidence type="ECO:0000256" key="2">
    <source>
        <dbReference type="ARBA" id="ARBA00006275"/>
    </source>
</evidence>
<evidence type="ECO:0000256" key="1">
    <source>
        <dbReference type="ARBA" id="ARBA00004442"/>
    </source>
</evidence>
<evidence type="ECO:0000313" key="9">
    <source>
        <dbReference type="Proteomes" id="UP000199577"/>
    </source>
</evidence>
<feature type="domain" description="SusD-like N-terminal" evidence="7">
    <location>
        <begin position="59"/>
        <end position="213"/>
    </location>
</feature>
<keyword evidence="5" id="KW-0998">Cell outer membrane</keyword>
<evidence type="ECO:0000256" key="5">
    <source>
        <dbReference type="ARBA" id="ARBA00023237"/>
    </source>
</evidence>